<dbReference type="AlphaFoldDB" id="A0A0S2F573"/>
<dbReference type="RefSeq" id="WP_057916424.1">
    <property type="nucleotide sequence ID" value="NZ_CP011129.1"/>
</dbReference>
<dbReference type="KEGG" id="lab:LA76x_0495"/>
<evidence type="ECO:0000313" key="2">
    <source>
        <dbReference type="Proteomes" id="UP000060787"/>
    </source>
</evidence>
<reference evidence="1 2" key="1">
    <citation type="journal article" date="2015" name="BMC Genomics">
        <title>Comparative genomics and metabolic profiling of the genus Lysobacter.</title>
        <authorList>
            <person name="de Bruijn I."/>
            <person name="Cheng X."/>
            <person name="de Jager V."/>
            <person name="Exposito R.G."/>
            <person name="Watrous J."/>
            <person name="Patel N."/>
            <person name="Postma J."/>
            <person name="Dorrestein P.C."/>
            <person name="Kobayashi D."/>
            <person name="Raaijmakers J.M."/>
        </authorList>
    </citation>
    <scope>NUCLEOTIDE SEQUENCE [LARGE SCALE GENOMIC DNA]</scope>
    <source>
        <strain evidence="1 2">76</strain>
    </source>
</reference>
<dbReference type="EMBL" id="CP011129">
    <property type="protein sequence ID" value="ALN78656.1"/>
    <property type="molecule type" value="Genomic_DNA"/>
</dbReference>
<protein>
    <submittedName>
        <fullName evidence="1">Uncharacterized protein</fullName>
    </submittedName>
</protein>
<proteinExistence type="predicted"/>
<accession>A0A0S2F573</accession>
<gene>
    <name evidence="1" type="ORF">LA76x_0495</name>
</gene>
<keyword evidence="2" id="KW-1185">Reference proteome</keyword>
<organism evidence="1 2">
    <name type="scientific">Lysobacter antibioticus</name>
    <dbReference type="NCBI Taxonomy" id="84531"/>
    <lineage>
        <taxon>Bacteria</taxon>
        <taxon>Pseudomonadati</taxon>
        <taxon>Pseudomonadota</taxon>
        <taxon>Gammaproteobacteria</taxon>
        <taxon>Lysobacterales</taxon>
        <taxon>Lysobacteraceae</taxon>
        <taxon>Lysobacter</taxon>
    </lineage>
</organism>
<dbReference type="PATRIC" id="fig|84531.8.peg.516"/>
<evidence type="ECO:0000313" key="1">
    <source>
        <dbReference type="EMBL" id="ALN78656.1"/>
    </source>
</evidence>
<name>A0A0S2F573_LYSAN</name>
<dbReference type="Proteomes" id="UP000060787">
    <property type="component" value="Chromosome"/>
</dbReference>
<sequence length="199" mass="22308">MGIHVSYHPFAPAEVHNLYFDDMDRDASFERLVLQLGLGLDASARLKAILSHGGRARPEGMSLCQAHAYNMAKVSGLLRSCWYTSNYRFSALLELPDFGQYATDWRDVMPERIAREPPAHERFAPRNDGVFLSCEGLKRLRADYAEHGAVRSQLNRVFPRGWLPIFWAAADYAVARDCGLIEAVNLVRPDAIAPSSLMA</sequence>
<dbReference type="STRING" id="84531.LA76x_0495"/>